<accession>A0A6M1U1W2</accession>
<evidence type="ECO:0000256" key="1">
    <source>
        <dbReference type="SAM" id="MobiDB-lite"/>
    </source>
</evidence>
<dbReference type="AlphaFoldDB" id="A0A6M1U1W2"/>
<protein>
    <submittedName>
        <fullName evidence="2">Uncharacterized protein</fullName>
    </submittedName>
</protein>
<dbReference type="EMBL" id="JAALFE010000010">
    <property type="protein sequence ID" value="NGQ91454.1"/>
    <property type="molecule type" value="Genomic_DNA"/>
</dbReference>
<feature type="compositionally biased region" description="Basic and acidic residues" evidence="1">
    <location>
        <begin position="45"/>
        <end position="56"/>
    </location>
</feature>
<evidence type="ECO:0000313" key="3">
    <source>
        <dbReference type="Proteomes" id="UP000474758"/>
    </source>
</evidence>
<comment type="caution">
    <text evidence="2">The sequence shown here is derived from an EMBL/GenBank/DDBJ whole genome shotgun (WGS) entry which is preliminary data.</text>
</comment>
<proteinExistence type="predicted"/>
<reference evidence="2 3" key="1">
    <citation type="submission" date="2020-02" db="EMBL/GenBank/DDBJ databases">
        <title>Rhodobacter translucens sp. nov., a novel bacterium isolated from activated sludge.</title>
        <authorList>
            <person name="Liu J."/>
        </authorList>
    </citation>
    <scope>NUCLEOTIDE SEQUENCE [LARGE SCALE GENOMIC DNA]</scope>
    <source>
        <strain evidence="2 3">HX-7-19</strain>
    </source>
</reference>
<dbReference type="RefSeq" id="WP_165050019.1">
    <property type="nucleotide sequence ID" value="NZ_JAALFE010000010.1"/>
</dbReference>
<gene>
    <name evidence="2" type="ORF">G5V65_11150</name>
</gene>
<sequence>MRAKFLNNAAGDWKGIALSPFCEFDVPEHLRAVVAANPNFEVLTEEKPAELSEEKPKRGRPRKVQDGDAA</sequence>
<name>A0A6M1U1W2_9RHOB</name>
<evidence type="ECO:0000313" key="2">
    <source>
        <dbReference type="EMBL" id="NGQ91454.1"/>
    </source>
</evidence>
<dbReference type="Proteomes" id="UP000474758">
    <property type="component" value="Unassembled WGS sequence"/>
</dbReference>
<feature type="region of interest" description="Disordered" evidence="1">
    <location>
        <begin position="45"/>
        <end position="70"/>
    </location>
</feature>
<organism evidence="2 3">
    <name type="scientific">Paragemmobacter kunshanensis</name>
    <dbReference type="NCBI Taxonomy" id="2583234"/>
    <lineage>
        <taxon>Bacteria</taxon>
        <taxon>Pseudomonadati</taxon>
        <taxon>Pseudomonadota</taxon>
        <taxon>Alphaproteobacteria</taxon>
        <taxon>Rhodobacterales</taxon>
        <taxon>Paracoccaceae</taxon>
        <taxon>Paragemmobacter</taxon>
    </lineage>
</organism>
<keyword evidence="3" id="KW-1185">Reference proteome</keyword>